<name>A0A4Y2IG86_ARAVE</name>
<evidence type="ECO:0000313" key="2">
    <source>
        <dbReference type="Proteomes" id="UP000499080"/>
    </source>
</evidence>
<accession>A0A4Y2IG86</accession>
<dbReference type="AlphaFoldDB" id="A0A4Y2IG86"/>
<keyword evidence="2" id="KW-1185">Reference proteome</keyword>
<dbReference type="EMBL" id="BGPR01002610">
    <property type="protein sequence ID" value="GBM76279.1"/>
    <property type="molecule type" value="Genomic_DNA"/>
</dbReference>
<comment type="caution">
    <text evidence="1">The sequence shown here is derived from an EMBL/GenBank/DDBJ whole genome shotgun (WGS) entry which is preliminary data.</text>
</comment>
<evidence type="ECO:0000313" key="1">
    <source>
        <dbReference type="EMBL" id="GBM76279.1"/>
    </source>
</evidence>
<sequence>MYGNPSYTVIGTFHYNRFLLAGKAPKGVSRKRATPALPRHWGQRKSGSYDSRRKLRYRNDVRLGEDFHFDDRTYLLWKVLIMAGDDD</sequence>
<dbReference type="Proteomes" id="UP000499080">
    <property type="component" value="Unassembled WGS sequence"/>
</dbReference>
<reference evidence="1 2" key="1">
    <citation type="journal article" date="2019" name="Sci. Rep.">
        <title>Orb-weaving spider Araneus ventricosus genome elucidates the spidroin gene catalogue.</title>
        <authorList>
            <person name="Kono N."/>
            <person name="Nakamura H."/>
            <person name="Ohtoshi R."/>
            <person name="Moran D.A.P."/>
            <person name="Shinohara A."/>
            <person name="Yoshida Y."/>
            <person name="Fujiwara M."/>
            <person name="Mori M."/>
            <person name="Tomita M."/>
            <person name="Arakawa K."/>
        </authorList>
    </citation>
    <scope>NUCLEOTIDE SEQUENCE [LARGE SCALE GENOMIC DNA]</scope>
</reference>
<protein>
    <submittedName>
        <fullName evidence="1">Uncharacterized protein</fullName>
    </submittedName>
</protein>
<gene>
    <name evidence="1" type="ORF">AVEN_8487_1</name>
</gene>
<organism evidence="1 2">
    <name type="scientific">Araneus ventricosus</name>
    <name type="common">Orbweaver spider</name>
    <name type="synonym">Epeira ventricosa</name>
    <dbReference type="NCBI Taxonomy" id="182803"/>
    <lineage>
        <taxon>Eukaryota</taxon>
        <taxon>Metazoa</taxon>
        <taxon>Ecdysozoa</taxon>
        <taxon>Arthropoda</taxon>
        <taxon>Chelicerata</taxon>
        <taxon>Arachnida</taxon>
        <taxon>Araneae</taxon>
        <taxon>Araneomorphae</taxon>
        <taxon>Entelegynae</taxon>
        <taxon>Araneoidea</taxon>
        <taxon>Araneidae</taxon>
        <taxon>Araneus</taxon>
    </lineage>
</organism>
<proteinExistence type="predicted"/>